<keyword evidence="3" id="KW-1185">Reference proteome</keyword>
<dbReference type="SUPFAM" id="SSF103473">
    <property type="entry name" value="MFS general substrate transporter"/>
    <property type="match status" value="1"/>
</dbReference>
<feature type="transmembrane region" description="Helical" evidence="1">
    <location>
        <begin position="72"/>
        <end position="91"/>
    </location>
</feature>
<dbReference type="Gene3D" id="1.20.1250.20">
    <property type="entry name" value="MFS general substrate transporter like domains"/>
    <property type="match status" value="1"/>
</dbReference>
<evidence type="ECO:0000256" key="1">
    <source>
        <dbReference type="SAM" id="Phobius"/>
    </source>
</evidence>
<dbReference type="InterPro" id="IPR011701">
    <property type="entry name" value="MFS"/>
</dbReference>
<dbReference type="PANTHER" id="PTHR23523">
    <property type="match status" value="1"/>
</dbReference>
<dbReference type="Pfam" id="PF07690">
    <property type="entry name" value="MFS_1"/>
    <property type="match status" value="1"/>
</dbReference>
<feature type="transmembrane region" description="Helical" evidence="1">
    <location>
        <begin position="131"/>
        <end position="157"/>
    </location>
</feature>
<dbReference type="PANTHER" id="PTHR23523:SF2">
    <property type="entry name" value="2-NITROIMIDAZOLE TRANSPORTER"/>
    <property type="match status" value="1"/>
</dbReference>
<reference evidence="2 3" key="1">
    <citation type="submission" date="2019-03" db="EMBL/GenBank/DDBJ databases">
        <title>Genomic Encyclopedia of Type Strains, Phase IV (KMG-IV): sequencing the most valuable type-strain genomes for metagenomic binning, comparative biology and taxonomic classification.</title>
        <authorList>
            <person name="Goeker M."/>
        </authorList>
    </citation>
    <scope>NUCLEOTIDE SEQUENCE [LARGE SCALE GENOMIC DNA]</scope>
    <source>
        <strain evidence="2 3">DSM 45934</strain>
    </source>
</reference>
<dbReference type="RefSeq" id="WP_132121886.1">
    <property type="nucleotide sequence ID" value="NZ_SLWS01000007.1"/>
</dbReference>
<dbReference type="InterPro" id="IPR036259">
    <property type="entry name" value="MFS_trans_sf"/>
</dbReference>
<name>A0A4R2JG04_9PSEU</name>
<dbReference type="Proteomes" id="UP000295680">
    <property type="component" value="Unassembled WGS sequence"/>
</dbReference>
<dbReference type="EMBL" id="SLWS01000007">
    <property type="protein sequence ID" value="TCO55798.1"/>
    <property type="molecule type" value="Genomic_DNA"/>
</dbReference>
<feature type="transmembrane region" description="Helical" evidence="1">
    <location>
        <begin position="236"/>
        <end position="256"/>
    </location>
</feature>
<feature type="transmembrane region" description="Helical" evidence="1">
    <location>
        <begin position="37"/>
        <end position="60"/>
    </location>
</feature>
<feature type="transmembrane region" description="Helical" evidence="1">
    <location>
        <begin position="293"/>
        <end position="313"/>
    </location>
</feature>
<gene>
    <name evidence="2" type="ORF">EV192_107221</name>
</gene>
<feature type="transmembrane region" description="Helical" evidence="1">
    <location>
        <begin position="268"/>
        <end position="287"/>
    </location>
</feature>
<dbReference type="AlphaFoldDB" id="A0A4R2JG04"/>
<feature type="transmembrane region" description="Helical" evidence="1">
    <location>
        <begin position="163"/>
        <end position="181"/>
    </location>
</feature>
<accession>A0A4R2JG04</accession>
<feature type="transmembrane region" description="Helical" evidence="1">
    <location>
        <begin position="97"/>
        <end position="119"/>
    </location>
</feature>
<proteinExistence type="predicted"/>
<dbReference type="OrthoDB" id="5317164at2"/>
<keyword evidence="1" id="KW-0472">Membrane</keyword>
<feature type="transmembrane region" description="Helical" evidence="1">
    <location>
        <begin position="325"/>
        <end position="347"/>
    </location>
</feature>
<evidence type="ECO:0000313" key="2">
    <source>
        <dbReference type="EMBL" id="TCO55798.1"/>
    </source>
</evidence>
<feature type="transmembrane region" description="Helical" evidence="1">
    <location>
        <begin position="202"/>
        <end position="224"/>
    </location>
</feature>
<protein>
    <submittedName>
        <fullName evidence="2">CP family cyanate transporter-like MFS transporter</fullName>
    </submittedName>
</protein>
<dbReference type="GO" id="GO:0022857">
    <property type="term" value="F:transmembrane transporter activity"/>
    <property type="evidence" value="ECO:0007669"/>
    <property type="project" value="InterPro"/>
</dbReference>
<sequence length="399" mass="40391">MTERRLAVLAGVVLIAANLRVAVTSLGAVLDQARADLGLSAVTASIAATLPVVCFGLVAVGTPGLVRRVGAAAGLALSLGLLAMGLLVRVAGGEGTLLGGTFLACAGIATANVLVPVIVKTEFPDRIGEVTGTYSAVLSLGAAMGAAATVPIAGITGGWRGGLAVWSVLAVVALLAWLPQVRRSVRPAEAGVSARAMMRSPVAWAVTLLFATQSLLAFVVMAWLPAMYRDAGFSSAQAGVLLAVTVLIGVPVYVLVPVLATRMRGQGYLGVGLTVFQILGLTGLLEAPATVPWLWAVLIGVGGGVFPLVLTLFSLRTRSTADTATLSALAQGGGYLLAAGGQFLLGVLRDTTGSWSRPILVMIGVCLAQVALSFAAGRPRFAQGVHPPTVTPTGESSTP</sequence>
<keyword evidence="1" id="KW-0812">Transmembrane</keyword>
<feature type="transmembrane region" description="Helical" evidence="1">
    <location>
        <begin position="359"/>
        <end position="377"/>
    </location>
</feature>
<comment type="caution">
    <text evidence="2">The sequence shown here is derived from an EMBL/GenBank/DDBJ whole genome shotgun (WGS) entry which is preliminary data.</text>
</comment>
<evidence type="ECO:0000313" key="3">
    <source>
        <dbReference type="Proteomes" id="UP000295680"/>
    </source>
</evidence>
<keyword evidence="1" id="KW-1133">Transmembrane helix</keyword>
<organism evidence="2 3">
    <name type="scientific">Actinocrispum wychmicini</name>
    <dbReference type="NCBI Taxonomy" id="1213861"/>
    <lineage>
        <taxon>Bacteria</taxon>
        <taxon>Bacillati</taxon>
        <taxon>Actinomycetota</taxon>
        <taxon>Actinomycetes</taxon>
        <taxon>Pseudonocardiales</taxon>
        <taxon>Pseudonocardiaceae</taxon>
        <taxon>Actinocrispum</taxon>
    </lineage>
</organism>
<dbReference type="InterPro" id="IPR052524">
    <property type="entry name" value="MFS_Cyanate_Porter"/>
</dbReference>